<accession>H1Z3K9</accession>
<gene>
    <name evidence="2" type="ORF">Metlim_1506</name>
</gene>
<sequence length="77" mass="8885">MIYSYSKVLRDSEISYGEYLPVFTDEWNSDFWSIILFHMCNICVCFKSIIVAGSDFVFAALKCCLSYLTDAIVIMMI</sequence>
<name>H1Z3K9_9EURY</name>
<feature type="transmembrane region" description="Helical" evidence="1">
    <location>
        <begin position="31"/>
        <end position="49"/>
    </location>
</feature>
<protein>
    <submittedName>
        <fullName evidence="2">Uncharacterized protein</fullName>
    </submittedName>
</protein>
<keyword evidence="1" id="KW-0472">Membrane</keyword>
<keyword evidence="1" id="KW-1133">Transmembrane helix</keyword>
<evidence type="ECO:0000313" key="2">
    <source>
        <dbReference type="EMBL" id="EHQ35608.1"/>
    </source>
</evidence>
<dbReference type="EMBL" id="CM001436">
    <property type="protein sequence ID" value="EHQ35608.1"/>
    <property type="molecule type" value="Genomic_DNA"/>
</dbReference>
<organism evidence="2 3">
    <name type="scientific">Methanoplanus limicola DSM 2279</name>
    <dbReference type="NCBI Taxonomy" id="937775"/>
    <lineage>
        <taxon>Archaea</taxon>
        <taxon>Methanobacteriati</taxon>
        <taxon>Methanobacteriota</taxon>
        <taxon>Stenosarchaea group</taxon>
        <taxon>Methanomicrobia</taxon>
        <taxon>Methanomicrobiales</taxon>
        <taxon>Methanomicrobiaceae</taxon>
        <taxon>Methanoplanus</taxon>
    </lineage>
</organism>
<keyword evidence="3" id="KW-1185">Reference proteome</keyword>
<dbReference type="HOGENOM" id="CLU_2629749_0_0_2"/>
<dbReference type="AlphaFoldDB" id="H1Z3K9"/>
<evidence type="ECO:0000256" key="1">
    <source>
        <dbReference type="SAM" id="Phobius"/>
    </source>
</evidence>
<reference evidence="2 3" key="1">
    <citation type="submission" date="2011-10" db="EMBL/GenBank/DDBJ databases">
        <title>The Improved High-Quality Draft genome of Methanoplanus limicola DSM 2279.</title>
        <authorList>
            <consortium name="US DOE Joint Genome Institute (JGI-PGF)"/>
            <person name="Lucas S."/>
            <person name="Copeland A."/>
            <person name="Lapidus A."/>
            <person name="Glavina del Rio T."/>
            <person name="Dalin E."/>
            <person name="Tice H."/>
            <person name="Bruce D."/>
            <person name="Goodwin L."/>
            <person name="Pitluck S."/>
            <person name="Peters L."/>
            <person name="Mikhailova N."/>
            <person name="Lu M."/>
            <person name="Kyrpides N."/>
            <person name="Mavromatis K."/>
            <person name="Ivanova N."/>
            <person name="Markowitz V."/>
            <person name="Cheng J.-F."/>
            <person name="Hugenholtz P."/>
            <person name="Woyke T."/>
            <person name="Wu D."/>
            <person name="Wirth R."/>
            <person name="Brambilla E.-M."/>
            <person name="Klenk H.-P."/>
            <person name="Eisen J.A."/>
        </authorList>
    </citation>
    <scope>NUCLEOTIDE SEQUENCE [LARGE SCALE GENOMIC DNA]</scope>
    <source>
        <strain evidence="2 3">DSM 2279</strain>
    </source>
</reference>
<proteinExistence type="predicted"/>
<keyword evidence="1" id="KW-0812">Transmembrane</keyword>
<dbReference type="InParanoid" id="H1Z3K9"/>
<evidence type="ECO:0000313" key="3">
    <source>
        <dbReference type="Proteomes" id="UP000005741"/>
    </source>
</evidence>
<dbReference type="Proteomes" id="UP000005741">
    <property type="component" value="Chromosome"/>
</dbReference>